<feature type="compositionally biased region" description="Polar residues" evidence="1">
    <location>
        <begin position="155"/>
        <end position="167"/>
    </location>
</feature>
<accession>A0A8J2KNG3</accession>
<dbReference type="PANTHER" id="PTHR23138:SF141">
    <property type="entry name" value="NUCLEAR PORE COMPLEX PROTEIN NUP50"/>
    <property type="match status" value="1"/>
</dbReference>
<dbReference type="PANTHER" id="PTHR23138">
    <property type="entry name" value="RAN BINDING PROTEIN"/>
    <property type="match status" value="1"/>
</dbReference>
<feature type="region of interest" description="Disordered" evidence="1">
    <location>
        <begin position="155"/>
        <end position="206"/>
    </location>
</feature>
<evidence type="ECO:0000313" key="3">
    <source>
        <dbReference type="Proteomes" id="UP000708208"/>
    </source>
</evidence>
<dbReference type="CDD" id="cd13170">
    <property type="entry name" value="RanBD_NUP50"/>
    <property type="match status" value="1"/>
</dbReference>
<gene>
    <name evidence="2" type="ORF">AFUS01_LOCUS28779</name>
</gene>
<evidence type="ECO:0000313" key="2">
    <source>
        <dbReference type="EMBL" id="CAG7818265.1"/>
    </source>
</evidence>
<dbReference type="GO" id="GO:0006606">
    <property type="term" value="P:protein import into nucleus"/>
    <property type="evidence" value="ECO:0007669"/>
    <property type="project" value="TreeGrafter"/>
</dbReference>
<name>A0A8J2KNG3_9HEXA</name>
<proteinExistence type="predicted"/>
<comment type="caution">
    <text evidence="2">The sequence shown here is derived from an EMBL/GenBank/DDBJ whole genome shotgun (WGS) entry which is preliminary data.</text>
</comment>
<reference evidence="2" key="1">
    <citation type="submission" date="2021-06" db="EMBL/GenBank/DDBJ databases">
        <authorList>
            <person name="Hodson N. C."/>
            <person name="Mongue J. A."/>
            <person name="Jaron S. K."/>
        </authorList>
    </citation>
    <scope>NUCLEOTIDE SEQUENCE</scope>
</reference>
<evidence type="ECO:0008006" key="4">
    <source>
        <dbReference type="Google" id="ProtNLM"/>
    </source>
</evidence>
<feature type="region of interest" description="Disordered" evidence="1">
    <location>
        <begin position="352"/>
        <end position="379"/>
    </location>
</feature>
<evidence type="ECO:0000256" key="1">
    <source>
        <dbReference type="SAM" id="MobiDB-lite"/>
    </source>
</evidence>
<sequence>MYAHGVLLDVWNMDADAEVGFYHGFFHIPGLSAGNRCVGEEDFCGLGRERTPMMASTLTKWTEKDSPKGEEQVYGDGYREEIAILNQNFLLSIQNELKNCPEACLAPLVMDYMTFLYPLVKSPGLKVSESRSESLDFTDVAKYFRDMRGKISNGQGRIQLVGNSNGSAEGDSGKCPNAPTSTETEEKETSQTTPAPGPGFFGLLGTKGESGDMKDKKIGLGTSSTVVAAKPPNAFPGSSSTSAFQNFSFGIAPATSSSSGSVPAEPAIGSVLEKPSTSATTSTASMAMFAFGSMSSAPKLVTTTSSTSTFPSSSSGITSSLFGGGLSGSGFGQSGFGTGLLGAGSSLGFDAAKGNVNGTNDENKDDSDDDSPPKPEFVPVVESDSLYTQRIKVYEMQGKSYKDLGIGNLFIKELPGPKYQLVVRADNSLGTILVNVVLNASVVLKQNKPINILATVPNSEGKPTTYLFRVKEDTIGNELFNLLEKYKNS</sequence>
<dbReference type="InterPro" id="IPR045255">
    <property type="entry name" value="RanBP1-like"/>
</dbReference>
<dbReference type="Proteomes" id="UP000708208">
    <property type="component" value="Unassembled WGS sequence"/>
</dbReference>
<keyword evidence="3" id="KW-1185">Reference proteome</keyword>
<protein>
    <recommendedName>
        <fullName evidence="4">RanBD1 domain-containing protein</fullName>
    </recommendedName>
</protein>
<organism evidence="2 3">
    <name type="scientific">Allacma fusca</name>
    <dbReference type="NCBI Taxonomy" id="39272"/>
    <lineage>
        <taxon>Eukaryota</taxon>
        <taxon>Metazoa</taxon>
        <taxon>Ecdysozoa</taxon>
        <taxon>Arthropoda</taxon>
        <taxon>Hexapoda</taxon>
        <taxon>Collembola</taxon>
        <taxon>Symphypleona</taxon>
        <taxon>Sminthuridae</taxon>
        <taxon>Allacma</taxon>
    </lineage>
</organism>
<dbReference type="EMBL" id="CAJVCH010416313">
    <property type="protein sequence ID" value="CAG7818265.1"/>
    <property type="molecule type" value="Genomic_DNA"/>
</dbReference>
<dbReference type="OrthoDB" id="10062131at2759"/>
<dbReference type="AlphaFoldDB" id="A0A8J2KNG3"/>